<sequence>MNEFSIVCRILGSLFSRSPDDAVLDPLFGLLSEGKLKQHWPLEQDELLERMGSDVNRQTLAEDYFSMFGTDGSVSPLASGYEGPGEEETRAFLTERGVPLSSAPANGFGQLLLAASWIEDNQTDADETQAQLALFDDYLFSWCGRFLGRVESHATTAFYRTLAIVTREALQAMRDELAESTAQND</sequence>
<accession>A0A2X4UNH9</accession>
<dbReference type="PIRSF" id="PIRSF004690">
    <property type="entry name" value="DmsD"/>
    <property type="match status" value="1"/>
</dbReference>
<evidence type="ECO:0000313" key="1">
    <source>
        <dbReference type="EMBL" id="SQI41417.1"/>
    </source>
</evidence>
<dbReference type="AlphaFoldDB" id="A0A2X4UNH9"/>
<protein>
    <submittedName>
        <fullName evidence="1">Chaperone protein YcdY</fullName>
    </submittedName>
</protein>
<organism evidence="1 2">
    <name type="scientific">Leminorella richardii</name>
    <dbReference type="NCBI Taxonomy" id="158841"/>
    <lineage>
        <taxon>Bacteria</taxon>
        <taxon>Pseudomonadati</taxon>
        <taxon>Pseudomonadota</taxon>
        <taxon>Gammaproteobacteria</taxon>
        <taxon>Enterobacterales</taxon>
        <taxon>Budviciaceae</taxon>
        <taxon>Leminorella</taxon>
    </lineage>
</organism>
<evidence type="ECO:0000313" key="2">
    <source>
        <dbReference type="Proteomes" id="UP000249005"/>
    </source>
</evidence>
<dbReference type="PANTHER" id="PTHR34227">
    <property type="entry name" value="CHAPERONE PROTEIN YCDY"/>
    <property type="match status" value="1"/>
</dbReference>
<dbReference type="EMBL" id="LS483470">
    <property type="protein sequence ID" value="SQI41417.1"/>
    <property type="molecule type" value="Genomic_DNA"/>
</dbReference>
<dbReference type="Gene3D" id="1.10.3480.10">
    <property type="entry name" value="TorD-like"/>
    <property type="match status" value="1"/>
</dbReference>
<dbReference type="RefSeq" id="WP_111740559.1">
    <property type="nucleotide sequence ID" value="NZ_LR698987.1"/>
</dbReference>
<dbReference type="InterPro" id="IPR036411">
    <property type="entry name" value="TorD-like_sf"/>
</dbReference>
<dbReference type="OrthoDB" id="5684843at2"/>
<dbReference type="InterPro" id="IPR050289">
    <property type="entry name" value="TorD/DmsD_chaperones"/>
</dbReference>
<dbReference type="PANTHER" id="PTHR34227:SF12">
    <property type="entry name" value="CHAPERONE PROTEIN YCDY"/>
    <property type="match status" value="1"/>
</dbReference>
<keyword evidence="2" id="KW-1185">Reference proteome</keyword>
<dbReference type="InterPro" id="IPR026269">
    <property type="entry name" value="DmsD-type"/>
</dbReference>
<name>A0A2X4UNH9_9GAMM</name>
<reference evidence="1 2" key="1">
    <citation type="submission" date="2018-06" db="EMBL/GenBank/DDBJ databases">
        <authorList>
            <consortium name="Pathogen Informatics"/>
            <person name="Doyle S."/>
        </authorList>
    </citation>
    <scope>NUCLEOTIDE SEQUENCE [LARGE SCALE GENOMIC DNA]</scope>
    <source>
        <strain evidence="1 2">NCTC12151</strain>
    </source>
</reference>
<dbReference type="KEGG" id="lri:NCTC12151_02056"/>
<dbReference type="SUPFAM" id="SSF89155">
    <property type="entry name" value="TorD-like"/>
    <property type="match status" value="1"/>
</dbReference>
<gene>
    <name evidence="1" type="primary">ycdY</name>
    <name evidence="1" type="ORF">NCTC12151_02056</name>
</gene>
<dbReference type="Proteomes" id="UP000249005">
    <property type="component" value="Chromosome 1"/>
</dbReference>
<proteinExistence type="predicted"/>